<dbReference type="SUPFAM" id="SSF50475">
    <property type="entry name" value="FMN-binding split barrel"/>
    <property type="match status" value="1"/>
</dbReference>
<feature type="binding site" evidence="5">
    <location>
        <position position="155"/>
    </location>
    <ligand>
        <name>substrate</name>
    </ligand>
</feature>
<sequence length="237" mass="27786">MTEKHLICSLELKFYNKNIMEDLSHYRRSYEKSELLESNIPEDPINLFHRWFHETEDFGGPNASGEEVNAMTVSTIGLDGFPKARVVLLKKYNEEGFIFYTNYNSEKGKAIEQNPHVCLSFFWHNTERQVIIKGIAEKTSEIISDNYFDSRPEGSKLGAVVSNQSEVIPSRDFLEENLKQLESEFESMVIPRPKHWGGYLVRPVEVEFWQGRANRLHDRIRYSVQEDYSWKKERLSP</sequence>
<feature type="binding site" evidence="5">
    <location>
        <position position="151"/>
    </location>
    <ligand>
        <name>substrate</name>
    </ligand>
</feature>
<dbReference type="InterPro" id="IPR011576">
    <property type="entry name" value="Pyridox_Oxase_N"/>
</dbReference>
<comment type="caution">
    <text evidence="5">Lacks conserved residue(s) required for the propagation of feature annotation.</text>
</comment>
<keyword evidence="9" id="KW-1185">Reference proteome</keyword>
<feature type="binding site" evidence="5">
    <location>
        <begin position="215"/>
        <end position="217"/>
    </location>
    <ligand>
        <name>substrate</name>
    </ligand>
</feature>
<feature type="binding site" evidence="5">
    <location>
        <position position="219"/>
    </location>
    <ligand>
        <name>FMN</name>
        <dbReference type="ChEBI" id="CHEBI:58210"/>
    </ligand>
</feature>
<feature type="binding site" evidence="5">
    <location>
        <position position="147"/>
    </location>
    <ligand>
        <name>substrate</name>
    </ligand>
</feature>
<dbReference type="EMBL" id="BMGA01000003">
    <property type="protein sequence ID" value="GGA74485.1"/>
    <property type="molecule type" value="Genomic_DNA"/>
</dbReference>
<comment type="function">
    <text evidence="5">Catalyzes the oxidation of either pyridoxine 5'-phosphate (PNP) or pyridoxamine 5'-phosphate (PMP) into pyridoxal 5'-phosphate (PLP).</text>
</comment>
<dbReference type="PIRSF" id="PIRSF000190">
    <property type="entry name" value="Pyd_amn-ph_oxd"/>
    <property type="match status" value="1"/>
</dbReference>
<reference evidence="9" key="1">
    <citation type="journal article" date="2019" name="Int. J. Syst. Evol. Microbiol.">
        <title>The Global Catalogue of Microorganisms (GCM) 10K type strain sequencing project: providing services to taxonomists for standard genome sequencing and annotation.</title>
        <authorList>
            <consortium name="The Broad Institute Genomics Platform"/>
            <consortium name="The Broad Institute Genome Sequencing Center for Infectious Disease"/>
            <person name="Wu L."/>
            <person name="Ma J."/>
        </authorList>
    </citation>
    <scope>NUCLEOTIDE SEQUENCE [LARGE SCALE GENOMIC DNA]</scope>
    <source>
        <strain evidence="9">CGMCC 1.12811</strain>
    </source>
</reference>
<dbReference type="InterPro" id="IPR019576">
    <property type="entry name" value="Pyridoxamine_oxidase_dimer_C"/>
</dbReference>
<evidence type="ECO:0000256" key="4">
    <source>
        <dbReference type="ARBA" id="ARBA00023002"/>
    </source>
</evidence>
<accession>A0ABQ1HEX1</accession>
<dbReference type="NCBIfam" id="NF004231">
    <property type="entry name" value="PRK05679.1"/>
    <property type="match status" value="1"/>
</dbReference>
<dbReference type="InterPro" id="IPR012349">
    <property type="entry name" value="Split_barrel_FMN-bd"/>
</dbReference>
<comment type="similarity">
    <text evidence="1 5">Belongs to the pyridoxamine 5'-phosphate oxidase family.</text>
</comment>
<keyword evidence="3 5" id="KW-0288">FMN</keyword>
<comment type="pathway">
    <text evidence="5">Cofactor metabolism; pyridoxal 5'-phosphate salvage; pyridoxal 5'-phosphate from pyridoxine 5'-phosphate: step 1/1.</text>
</comment>
<comment type="cofactor">
    <cofactor evidence="5">
        <name>FMN</name>
        <dbReference type="ChEBI" id="CHEBI:58210"/>
    </cofactor>
    <text evidence="5">Binds 1 FMN per subunit.</text>
</comment>
<feature type="binding site" evidence="5">
    <location>
        <begin position="85"/>
        <end position="90"/>
    </location>
    <ligand>
        <name>FMN</name>
        <dbReference type="ChEBI" id="CHEBI:58210"/>
    </ligand>
</feature>
<comment type="catalytic activity">
    <reaction evidence="5">
        <text>pyridoxine 5'-phosphate + O2 = pyridoxal 5'-phosphate + H2O2</text>
        <dbReference type="Rhea" id="RHEA:15149"/>
        <dbReference type="ChEBI" id="CHEBI:15379"/>
        <dbReference type="ChEBI" id="CHEBI:16240"/>
        <dbReference type="ChEBI" id="CHEBI:58589"/>
        <dbReference type="ChEBI" id="CHEBI:597326"/>
        <dbReference type="EC" id="1.4.3.5"/>
    </reaction>
</comment>
<gene>
    <name evidence="5 8" type="primary">pdxH</name>
    <name evidence="8" type="ORF">GCM10008015_13950</name>
</gene>
<comment type="catalytic activity">
    <reaction evidence="5">
        <text>pyridoxamine 5'-phosphate + O2 + H2O = pyridoxal 5'-phosphate + H2O2 + NH4(+)</text>
        <dbReference type="Rhea" id="RHEA:15817"/>
        <dbReference type="ChEBI" id="CHEBI:15377"/>
        <dbReference type="ChEBI" id="CHEBI:15379"/>
        <dbReference type="ChEBI" id="CHEBI:16240"/>
        <dbReference type="ChEBI" id="CHEBI:28938"/>
        <dbReference type="ChEBI" id="CHEBI:58451"/>
        <dbReference type="ChEBI" id="CHEBI:597326"/>
        <dbReference type="EC" id="1.4.3.5"/>
    </reaction>
</comment>
<evidence type="ECO:0000259" key="7">
    <source>
        <dbReference type="Pfam" id="PF10590"/>
    </source>
</evidence>
<dbReference type="Pfam" id="PF10590">
    <property type="entry name" value="PNP_phzG_C"/>
    <property type="match status" value="1"/>
</dbReference>
<dbReference type="Proteomes" id="UP000658793">
    <property type="component" value="Unassembled WGS sequence"/>
</dbReference>
<dbReference type="NCBIfam" id="TIGR00558">
    <property type="entry name" value="pdxH"/>
    <property type="match status" value="1"/>
</dbReference>
<comment type="subunit">
    <text evidence="5">Homodimer.</text>
</comment>
<comment type="caution">
    <text evidence="8">The sequence shown here is derived from an EMBL/GenBank/DDBJ whole genome shotgun (WGS) entry which is preliminary data.</text>
</comment>
<dbReference type="Gene3D" id="2.30.110.10">
    <property type="entry name" value="Electron Transport, Fmn-binding Protein, Chain A"/>
    <property type="match status" value="1"/>
</dbReference>
<evidence type="ECO:0000256" key="1">
    <source>
        <dbReference type="ARBA" id="ARBA00007301"/>
    </source>
</evidence>
<dbReference type="HAMAP" id="MF_01629">
    <property type="entry name" value="PdxH"/>
    <property type="match status" value="1"/>
</dbReference>
<evidence type="ECO:0000256" key="3">
    <source>
        <dbReference type="ARBA" id="ARBA00022643"/>
    </source>
</evidence>
<dbReference type="InterPro" id="IPR019740">
    <property type="entry name" value="Pyridox_Oxase_CS"/>
</dbReference>
<feature type="binding site" evidence="5">
    <location>
        <begin position="164"/>
        <end position="165"/>
    </location>
    <ligand>
        <name>FMN</name>
        <dbReference type="ChEBI" id="CHEBI:58210"/>
    </ligand>
</feature>
<dbReference type="InterPro" id="IPR000659">
    <property type="entry name" value="Pyridox_Oxase"/>
</dbReference>
<comment type="pathway">
    <text evidence="5">Cofactor metabolism; pyridoxal 5'-phosphate salvage; pyridoxal 5'-phosphate from pyridoxamine 5'-phosphate: step 1/1.</text>
</comment>
<dbReference type="PANTHER" id="PTHR10851">
    <property type="entry name" value="PYRIDOXINE-5-PHOSPHATE OXIDASE"/>
    <property type="match status" value="1"/>
</dbReference>
<dbReference type="PANTHER" id="PTHR10851:SF0">
    <property type="entry name" value="PYRIDOXINE-5'-PHOSPHATE OXIDASE"/>
    <property type="match status" value="1"/>
</dbReference>
<feature type="binding site" evidence="5">
    <location>
        <position position="107"/>
    </location>
    <ligand>
        <name>FMN</name>
        <dbReference type="ChEBI" id="CHEBI:58210"/>
    </ligand>
</feature>
<feature type="binding site" evidence="5">
    <location>
        <position position="90"/>
    </location>
    <ligand>
        <name>substrate</name>
    </ligand>
</feature>
<feature type="binding site" evidence="5">
    <location>
        <begin position="100"/>
        <end position="101"/>
    </location>
    <ligand>
        <name>FMN</name>
        <dbReference type="ChEBI" id="CHEBI:58210"/>
    </ligand>
</feature>
<feature type="binding site" evidence="5">
    <location>
        <position position="129"/>
    </location>
    <ligand>
        <name>FMN</name>
        <dbReference type="ChEBI" id="CHEBI:58210"/>
    </ligand>
</feature>
<dbReference type="PROSITE" id="PS01064">
    <property type="entry name" value="PYRIDOX_OXIDASE"/>
    <property type="match status" value="1"/>
</dbReference>
<evidence type="ECO:0000313" key="9">
    <source>
        <dbReference type="Proteomes" id="UP000658793"/>
    </source>
</evidence>
<evidence type="ECO:0000259" key="6">
    <source>
        <dbReference type="Pfam" id="PF01243"/>
    </source>
</evidence>
<evidence type="ECO:0000313" key="8">
    <source>
        <dbReference type="EMBL" id="GGA74485.1"/>
    </source>
</evidence>
<keyword evidence="2 5" id="KW-0285">Flavoprotein</keyword>
<keyword evidence="5" id="KW-0664">Pyridoxine biosynthesis</keyword>
<protein>
    <recommendedName>
        <fullName evidence="5">Pyridoxine/pyridoxamine 5'-phosphate oxidase</fullName>
        <ecNumber evidence="5">1.4.3.5</ecNumber>
    </recommendedName>
    <alternativeName>
        <fullName evidence="5">PNP/PMP oxidase</fullName>
        <shortName evidence="5">PNPOx</shortName>
    </alternativeName>
    <alternativeName>
        <fullName evidence="5">Pyridoxal 5'-phosphate synthase</fullName>
    </alternativeName>
</protein>
<dbReference type="EC" id="1.4.3.5" evidence="5"/>
<feature type="domain" description="Pyridoxamine 5'-phosphate oxidase N-terminal" evidence="6">
    <location>
        <begin position="66"/>
        <end position="180"/>
    </location>
</feature>
<evidence type="ECO:0000256" key="2">
    <source>
        <dbReference type="ARBA" id="ARBA00022630"/>
    </source>
</evidence>
<feature type="binding site" evidence="5">
    <location>
        <position position="209"/>
    </location>
    <ligand>
        <name>FMN</name>
        <dbReference type="ChEBI" id="CHEBI:58210"/>
    </ligand>
</feature>
<evidence type="ECO:0000256" key="5">
    <source>
        <dbReference type="HAMAP-Rule" id="MF_01629"/>
    </source>
</evidence>
<dbReference type="Pfam" id="PF01243">
    <property type="entry name" value="PNPOx_N"/>
    <property type="match status" value="1"/>
</dbReference>
<name>A0ABQ1HEX1_9FLAO</name>
<organism evidence="8 9">
    <name type="scientific">Flavobacterium palustre</name>
    <dbReference type="NCBI Taxonomy" id="1476463"/>
    <lineage>
        <taxon>Bacteria</taxon>
        <taxon>Pseudomonadati</taxon>
        <taxon>Bacteroidota</taxon>
        <taxon>Flavobacteriia</taxon>
        <taxon>Flavobacteriales</taxon>
        <taxon>Flavobacteriaceae</taxon>
        <taxon>Flavobacterium</taxon>
    </lineage>
</organism>
<keyword evidence="4 5" id="KW-0560">Oxidoreductase</keyword>
<proteinExistence type="inferred from homology"/>
<feature type="domain" description="Pyridoxine 5'-phosphate oxidase dimerisation C-terminal" evidence="7">
    <location>
        <begin position="196"/>
        <end position="237"/>
    </location>
</feature>